<feature type="transmembrane region" description="Helical" evidence="9">
    <location>
        <begin position="55"/>
        <end position="77"/>
    </location>
</feature>
<feature type="transmembrane region" description="Helical" evidence="9">
    <location>
        <begin position="197"/>
        <end position="215"/>
    </location>
</feature>
<proteinExistence type="inferred from homology"/>
<dbReference type="RefSeq" id="WP_289268707.1">
    <property type="nucleotide sequence ID" value="NZ_OX365700.1"/>
</dbReference>
<dbReference type="InterPro" id="IPR003010">
    <property type="entry name" value="C-N_Hydrolase"/>
</dbReference>
<evidence type="ECO:0000256" key="3">
    <source>
        <dbReference type="ARBA" id="ARBA00022475"/>
    </source>
</evidence>
<comment type="function">
    <text evidence="9">Catalyzes the phospholipid dependent N-acylation of the N-terminal cysteine of apolipoprotein, the last step in lipoprotein maturation.</text>
</comment>
<evidence type="ECO:0000259" key="10">
    <source>
        <dbReference type="PROSITE" id="PS50263"/>
    </source>
</evidence>
<keyword evidence="5 9" id="KW-0812">Transmembrane</keyword>
<feature type="transmembrane region" description="Helical" evidence="9">
    <location>
        <begin position="164"/>
        <end position="185"/>
    </location>
</feature>
<dbReference type="GO" id="GO:0016410">
    <property type="term" value="F:N-acyltransferase activity"/>
    <property type="evidence" value="ECO:0007669"/>
    <property type="project" value="UniProtKB-UniRule"/>
</dbReference>
<dbReference type="InterPro" id="IPR004563">
    <property type="entry name" value="Apolipo_AcylTrfase"/>
</dbReference>
<dbReference type="SUPFAM" id="SSF56317">
    <property type="entry name" value="Carbon-nitrogen hydrolase"/>
    <property type="match status" value="1"/>
</dbReference>
<accession>A0AA86MZU1</accession>
<dbReference type="AlphaFoldDB" id="A0AA86MZU1"/>
<dbReference type="GO" id="GO:0042158">
    <property type="term" value="P:lipoprotein biosynthetic process"/>
    <property type="evidence" value="ECO:0007669"/>
    <property type="project" value="UniProtKB-UniRule"/>
</dbReference>
<dbReference type="HAMAP" id="MF_01148">
    <property type="entry name" value="Lnt"/>
    <property type="match status" value="1"/>
</dbReference>
<dbReference type="InterPro" id="IPR036526">
    <property type="entry name" value="C-N_Hydrolase_sf"/>
</dbReference>
<name>A0AA86MZU1_9BACT</name>
<evidence type="ECO:0000256" key="6">
    <source>
        <dbReference type="ARBA" id="ARBA00022989"/>
    </source>
</evidence>
<dbReference type="Gene3D" id="3.60.110.10">
    <property type="entry name" value="Carbon-nitrogen hydrolase"/>
    <property type="match status" value="1"/>
</dbReference>
<comment type="caution">
    <text evidence="9">Lacks conserved residue(s) required for the propagation of feature annotation.</text>
</comment>
<dbReference type="InterPro" id="IPR045378">
    <property type="entry name" value="LNT_N"/>
</dbReference>
<comment type="subcellular location">
    <subcellularLocation>
        <location evidence="1 9">Cell membrane</location>
        <topology evidence="1 9">Multi-pass membrane protein</topology>
    </subcellularLocation>
</comment>
<dbReference type="PROSITE" id="PS50263">
    <property type="entry name" value="CN_HYDROLASE"/>
    <property type="match status" value="1"/>
</dbReference>
<organism evidence="11 12">
    <name type="scientific">Nitrospira tepida</name>
    <dbReference type="NCBI Taxonomy" id="2973512"/>
    <lineage>
        <taxon>Bacteria</taxon>
        <taxon>Pseudomonadati</taxon>
        <taxon>Nitrospirota</taxon>
        <taxon>Nitrospiria</taxon>
        <taxon>Nitrospirales</taxon>
        <taxon>Nitrospiraceae</taxon>
        <taxon>Nitrospira</taxon>
    </lineage>
</organism>
<dbReference type="PANTHER" id="PTHR38686">
    <property type="entry name" value="APOLIPOPROTEIN N-ACYLTRANSFERASE"/>
    <property type="match status" value="1"/>
</dbReference>
<feature type="domain" description="CN hydrolase" evidence="10">
    <location>
        <begin position="244"/>
        <end position="505"/>
    </location>
</feature>
<evidence type="ECO:0000256" key="8">
    <source>
        <dbReference type="ARBA" id="ARBA00023315"/>
    </source>
</evidence>
<reference evidence="11" key="1">
    <citation type="submission" date="2022-10" db="EMBL/GenBank/DDBJ databases">
        <authorList>
            <person name="Koch H."/>
        </authorList>
    </citation>
    <scope>NUCLEOTIDE SEQUENCE</scope>
    <source>
        <strain evidence="11">DNF</strain>
    </source>
</reference>
<keyword evidence="7 9" id="KW-0472">Membrane</keyword>
<evidence type="ECO:0000313" key="11">
    <source>
        <dbReference type="EMBL" id="CAI4031956.1"/>
    </source>
</evidence>
<keyword evidence="6 9" id="KW-1133">Transmembrane helix</keyword>
<comment type="pathway">
    <text evidence="9">Protein modification; lipoprotein biosynthesis (N-acyl transfer).</text>
</comment>
<dbReference type="Proteomes" id="UP001179121">
    <property type="component" value="Chromosome"/>
</dbReference>
<dbReference type="EMBL" id="OX365700">
    <property type="protein sequence ID" value="CAI4031956.1"/>
    <property type="molecule type" value="Genomic_DNA"/>
</dbReference>
<dbReference type="Pfam" id="PF20154">
    <property type="entry name" value="LNT_N"/>
    <property type="match status" value="1"/>
</dbReference>
<dbReference type="Pfam" id="PF00795">
    <property type="entry name" value="CN_hydrolase"/>
    <property type="match status" value="1"/>
</dbReference>
<dbReference type="GO" id="GO:0005886">
    <property type="term" value="C:plasma membrane"/>
    <property type="evidence" value="ECO:0007669"/>
    <property type="project" value="UniProtKB-SubCell"/>
</dbReference>
<feature type="transmembrane region" description="Helical" evidence="9">
    <location>
        <begin position="83"/>
        <end position="105"/>
    </location>
</feature>
<dbReference type="PANTHER" id="PTHR38686:SF1">
    <property type="entry name" value="APOLIPOPROTEIN N-ACYLTRANSFERASE"/>
    <property type="match status" value="1"/>
</dbReference>
<keyword evidence="12" id="KW-1185">Reference proteome</keyword>
<keyword evidence="4 9" id="KW-0808">Transferase</keyword>
<evidence type="ECO:0000256" key="2">
    <source>
        <dbReference type="ARBA" id="ARBA00010065"/>
    </source>
</evidence>
<keyword evidence="8 9" id="KW-0012">Acyltransferase</keyword>
<dbReference type="KEGG" id="nti:DNFV4_02379"/>
<evidence type="ECO:0000256" key="9">
    <source>
        <dbReference type="HAMAP-Rule" id="MF_01148"/>
    </source>
</evidence>
<gene>
    <name evidence="9" type="primary">lnt</name>
    <name evidence="11" type="ORF">DNFV4_02379</name>
</gene>
<evidence type="ECO:0000313" key="12">
    <source>
        <dbReference type="Proteomes" id="UP001179121"/>
    </source>
</evidence>
<evidence type="ECO:0000256" key="7">
    <source>
        <dbReference type="ARBA" id="ARBA00023136"/>
    </source>
</evidence>
<protein>
    <recommendedName>
        <fullName evidence="9">Apolipoprotein N-acyltransferase</fullName>
        <shortName evidence="9">ALP N-acyltransferase</shortName>
        <ecNumber evidence="9">2.3.1.269</ecNumber>
    </recommendedName>
</protein>
<keyword evidence="3 9" id="KW-1003">Cell membrane</keyword>
<feature type="transmembrane region" description="Helical" evidence="9">
    <location>
        <begin position="117"/>
        <end position="144"/>
    </location>
</feature>
<evidence type="ECO:0000256" key="4">
    <source>
        <dbReference type="ARBA" id="ARBA00022679"/>
    </source>
</evidence>
<dbReference type="CDD" id="cd07571">
    <property type="entry name" value="ALP_N-acyl_transferase"/>
    <property type="match status" value="1"/>
</dbReference>
<comment type="catalytic activity">
    <reaction evidence="9">
        <text>N-terminal S-1,2-diacyl-sn-glyceryl-L-cysteinyl-[lipoprotein] + a glycerophospholipid = N-acyl-S-1,2-diacyl-sn-glyceryl-L-cysteinyl-[lipoprotein] + a 2-acyl-sn-glycero-3-phospholipid + H(+)</text>
        <dbReference type="Rhea" id="RHEA:48228"/>
        <dbReference type="Rhea" id="RHEA-COMP:14681"/>
        <dbReference type="Rhea" id="RHEA-COMP:14684"/>
        <dbReference type="ChEBI" id="CHEBI:15378"/>
        <dbReference type="ChEBI" id="CHEBI:136912"/>
        <dbReference type="ChEBI" id="CHEBI:140656"/>
        <dbReference type="ChEBI" id="CHEBI:140657"/>
        <dbReference type="ChEBI" id="CHEBI:140660"/>
        <dbReference type="EC" id="2.3.1.269"/>
    </reaction>
</comment>
<evidence type="ECO:0000256" key="5">
    <source>
        <dbReference type="ARBA" id="ARBA00022692"/>
    </source>
</evidence>
<comment type="similarity">
    <text evidence="2 9">Belongs to the CN hydrolase family. Apolipoprotein N-acyltransferase subfamily.</text>
</comment>
<dbReference type="NCBIfam" id="TIGR00546">
    <property type="entry name" value="lnt"/>
    <property type="match status" value="1"/>
</dbReference>
<dbReference type="EC" id="2.3.1.269" evidence="9"/>
<evidence type="ECO:0000256" key="1">
    <source>
        <dbReference type="ARBA" id="ARBA00004651"/>
    </source>
</evidence>
<sequence length="545" mass="60255">MTERLALQVLLAGASGLLLPFCFPDQHLFQLAWVALIPLHLAVERAKPKRAFFVSWFAGTLAFLGIMVWVVTAMHIYGKVPLLPSYGVLLLFALYLGLYVAFYGWGVARVAQGHPGLMWLAAPSLWVLLELVRTYFLTGIPWALLAYSQTTWLPIIQIADLTGVYGVSGLIVLGNVGLLTVLRLFSKRGRQLLGRSAWVAPVMAAFALVGAWTYGAQRLADPIAPIASEQAPVGDPRLVTIGLVQANIDQGQKWDERFRQETMDRYVRLTRAAGRDVDLIVWPEAATPFVYEMEGGYQKAVSGLIQQLDTPLLFGSPAVRRYPDGRPYLLNSAYLLSPVGNIVGRYDKQHLVPFGEYIPFHHSLLFFLDKLVEGIGDFEAGADPTVLAVPQRIPRPSEVPGRPVPMEKGAFGVVICYEVIFPELVRQFAQQGADFMVTITNDAWFGHSAAPYQHFDMVVFRAVENRRAFARAANTGVSGFIDPYGRVLQASPIFTEQTLTGSLPLVRAKTFYTEHGDLFAYACVIIAGLCLLMSRPQSPAARRGW</sequence>